<proteinExistence type="predicted"/>
<dbReference type="EMBL" id="UGSC01000001">
    <property type="protein sequence ID" value="SUA69342.1"/>
    <property type="molecule type" value="Genomic_DNA"/>
</dbReference>
<evidence type="ECO:0000313" key="2">
    <source>
        <dbReference type="Proteomes" id="UP000254400"/>
    </source>
</evidence>
<protein>
    <submittedName>
        <fullName evidence="1">Uncharacterized protein</fullName>
    </submittedName>
</protein>
<evidence type="ECO:0000313" key="1">
    <source>
        <dbReference type="EMBL" id="SUA69342.1"/>
    </source>
</evidence>
<dbReference type="AlphaFoldDB" id="A0A378XWC9"/>
<dbReference type="Proteomes" id="UP000254400">
    <property type="component" value="Unassembled WGS sequence"/>
</dbReference>
<organism evidence="1 2">
    <name type="scientific">Paenibacillus polymyxa</name>
    <name type="common">Bacillus polymyxa</name>
    <dbReference type="NCBI Taxonomy" id="1406"/>
    <lineage>
        <taxon>Bacteria</taxon>
        <taxon>Bacillati</taxon>
        <taxon>Bacillota</taxon>
        <taxon>Bacilli</taxon>
        <taxon>Bacillales</taxon>
        <taxon>Paenibacillaceae</taxon>
        <taxon>Paenibacillus</taxon>
    </lineage>
</organism>
<gene>
    <name evidence="1" type="ORF">NCTC10343_02199</name>
</gene>
<reference evidence="1 2" key="1">
    <citation type="submission" date="2018-06" db="EMBL/GenBank/DDBJ databases">
        <authorList>
            <consortium name="Pathogen Informatics"/>
            <person name="Doyle S."/>
        </authorList>
    </citation>
    <scope>NUCLEOTIDE SEQUENCE [LARGE SCALE GENOMIC DNA]</scope>
    <source>
        <strain evidence="1 2">NCTC10343</strain>
    </source>
</reference>
<name>A0A378XWC9_PAEPO</name>
<accession>A0A378XWC9</accession>
<sequence length="74" mass="8600">MRFAPYYTCNENADIKVYNARRKRFYIGLISIRKLPFVIKYDNQGRVCCEFTQQNYNNADLPYPGDDAGFAGGF</sequence>